<sequence length="161" mass="17008">MPDLTLHQVPYDDPAVVALTAQVQAYYREIYGGPDDSPLGDEELVPPAGTFLLARLDGDPAGMGGWRRIGAVDALGGERPAEVRRMYTPPAARHRGVARALLGELERTAAAHGADVMVLSTGGVQADAVAFYRACGYVDIPPFGHWAASPGIVCLGRRLTG</sequence>
<feature type="domain" description="N-acetyltransferase" evidence="3">
    <location>
        <begin position="9"/>
        <end position="160"/>
    </location>
</feature>
<dbReference type="PROSITE" id="PS51186">
    <property type="entry name" value="GNAT"/>
    <property type="match status" value="1"/>
</dbReference>
<dbReference type="EMBL" id="BAAAYR010000007">
    <property type="protein sequence ID" value="GAA3579687.1"/>
    <property type="molecule type" value="Genomic_DNA"/>
</dbReference>
<dbReference type="SUPFAM" id="SSF55729">
    <property type="entry name" value="Acyl-CoA N-acyltransferases (Nat)"/>
    <property type="match status" value="1"/>
</dbReference>
<dbReference type="Proteomes" id="UP001500767">
    <property type="component" value="Unassembled WGS sequence"/>
</dbReference>
<comment type="caution">
    <text evidence="4">The sequence shown here is derived from an EMBL/GenBank/DDBJ whole genome shotgun (WGS) entry which is preliminary data.</text>
</comment>
<protein>
    <submittedName>
        <fullName evidence="4">GNAT family N-acetyltransferase</fullName>
    </submittedName>
</protein>
<proteinExistence type="predicted"/>
<evidence type="ECO:0000256" key="2">
    <source>
        <dbReference type="ARBA" id="ARBA00023315"/>
    </source>
</evidence>
<dbReference type="InterPro" id="IPR050832">
    <property type="entry name" value="Bact_Acetyltransf"/>
</dbReference>
<dbReference type="RefSeq" id="WP_204913003.1">
    <property type="nucleotide sequence ID" value="NZ_BAAAYR010000007.1"/>
</dbReference>
<dbReference type="Pfam" id="PF00583">
    <property type="entry name" value="Acetyltransf_1"/>
    <property type="match status" value="1"/>
</dbReference>
<organism evidence="4 5">
    <name type="scientific">Microlunatus spumicola</name>
    <dbReference type="NCBI Taxonomy" id="81499"/>
    <lineage>
        <taxon>Bacteria</taxon>
        <taxon>Bacillati</taxon>
        <taxon>Actinomycetota</taxon>
        <taxon>Actinomycetes</taxon>
        <taxon>Propionibacteriales</taxon>
        <taxon>Propionibacteriaceae</taxon>
        <taxon>Microlunatus</taxon>
    </lineage>
</organism>
<keyword evidence="2" id="KW-0012">Acyltransferase</keyword>
<evidence type="ECO:0000313" key="4">
    <source>
        <dbReference type="EMBL" id="GAA3579687.1"/>
    </source>
</evidence>
<dbReference type="CDD" id="cd04301">
    <property type="entry name" value="NAT_SF"/>
    <property type="match status" value="1"/>
</dbReference>
<accession>A0ABP6Y9N9</accession>
<evidence type="ECO:0000256" key="1">
    <source>
        <dbReference type="ARBA" id="ARBA00022679"/>
    </source>
</evidence>
<dbReference type="PANTHER" id="PTHR43877">
    <property type="entry name" value="AMINOALKYLPHOSPHONATE N-ACETYLTRANSFERASE-RELATED-RELATED"/>
    <property type="match status" value="1"/>
</dbReference>
<keyword evidence="5" id="KW-1185">Reference proteome</keyword>
<evidence type="ECO:0000313" key="5">
    <source>
        <dbReference type="Proteomes" id="UP001500767"/>
    </source>
</evidence>
<gene>
    <name evidence="4" type="ORF">GCM10022197_41550</name>
</gene>
<keyword evidence="1" id="KW-0808">Transferase</keyword>
<evidence type="ECO:0000259" key="3">
    <source>
        <dbReference type="PROSITE" id="PS51186"/>
    </source>
</evidence>
<dbReference type="InterPro" id="IPR000182">
    <property type="entry name" value="GNAT_dom"/>
</dbReference>
<dbReference type="InterPro" id="IPR016181">
    <property type="entry name" value="Acyl_CoA_acyltransferase"/>
</dbReference>
<dbReference type="Gene3D" id="3.40.630.30">
    <property type="match status" value="1"/>
</dbReference>
<dbReference type="PANTHER" id="PTHR43877:SF2">
    <property type="entry name" value="AMINOALKYLPHOSPHONATE N-ACETYLTRANSFERASE-RELATED"/>
    <property type="match status" value="1"/>
</dbReference>
<reference evidence="5" key="1">
    <citation type="journal article" date="2019" name="Int. J. Syst. Evol. Microbiol.">
        <title>The Global Catalogue of Microorganisms (GCM) 10K type strain sequencing project: providing services to taxonomists for standard genome sequencing and annotation.</title>
        <authorList>
            <consortium name="The Broad Institute Genomics Platform"/>
            <consortium name="The Broad Institute Genome Sequencing Center for Infectious Disease"/>
            <person name="Wu L."/>
            <person name="Ma J."/>
        </authorList>
    </citation>
    <scope>NUCLEOTIDE SEQUENCE [LARGE SCALE GENOMIC DNA]</scope>
    <source>
        <strain evidence="5">JCM 16540</strain>
    </source>
</reference>
<name>A0ABP6Y9N9_9ACTN</name>